<name>A0ABY7S0E1_9FLAO</name>
<proteinExistence type="predicted"/>
<gene>
    <name evidence="1" type="ORF">MUN68_005000</name>
</gene>
<reference evidence="1 2" key="1">
    <citation type="submission" date="2023-01" db="EMBL/GenBank/DDBJ databases">
        <title>Psychroserpens ponticola sp. nov., isolated from seawater.</title>
        <authorList>
            <person name="Kristyanto S."/>
            <person name="Jung J."/>
            <person name="Kim J.M."/>
            <person name="Jeon C.O."/>
        </authorList>
    </citation>
    <scope>NUCLEOTIDE SEQUENCE [LARGE SCALE GENOMIC DNA]</scope>
    <source>
        <strain evidence="1 2">MSW6</strain>
    </source>
</reference>
<dbReference type="Proteomes" id="UP001202717">
    <property type="component" value="Chromosome"/>
</dbReference>
<evidence type="ECO:0008006" key="3">
    <source>
        <dbReference type="Google" id="ProtNLM"/>
    </source>
</evidence>
<sequence>MKKSILIITIALFMGCSSTQLEESWKNPDIDTYEPYKVLIVGLTSDEVARQQFEVKLKKELELRGSEAIVSFDILNHTSKTDKMSEAELNALESQLIEDGFDTILLTKIVGVEEKTTYRETDNGYDETTRKFKDEYLMHQDVFYNPDYYNNYTVYKAETSMYCICPTKDRELIWKGYINITDPQSQSIEKTVNDYVRLAIIVLEEEHLINPLVIHNVETTEKIVQ</sequence>
<dbReference type="RefSeq" id="WP_249995567.1">
    <property type="nucleotide sequence ID" value="NZ_CP116221.1"/>
</dbReference>
<dbReference type="PROSITE" id="PS51257">
    <property type="entry name" value="PROKAR_LIPOPROTEIN"/>
    <property type="match status" value="1"/>
</dbReference>
<dbReference type="EMBL" id="CP116221">
    <property type="protein sequence ID" value="WCO02849.1"/>
    <property type="molecule type" value="Genomic_DNA"/>
</dbReference>
<evidence type="ECO:0000313" key="1">
    <source>
        <dbReference type="EMBL" id="WCO02849.1"/>
    </source>
</evidence>
<protein>
    <recommendedName>
        <fullName evidence="3">Cardiolipin synthetase</fullName>
    </recommendedName>
</protein>
<accession>A0ABY7S0E1</accession>
<evidence type="ECO:0000313" key="2">
    <source>
        <dbReference type="Proteomes" id="UP001202717"/>
    </source>
</evidence>
<organism evidence="1 2">
    <name type="scientific">Psychroserpens ponticola</name>
    <dbReference type="NCBI Taxonomy" id="2932268"/>
    <lineage>
        <taxon>Bacteria</taxon>
        <taxon>Pseudomonadati</taxon>
        <taxon>Bacteroidota</taxon>
        <taxon>Flavobacteriia</taxon>
        <taxon>Flavobacteriales</taxon>
        <taxon>Flavobacteriaceae</taxon>
        <taxon>Psychroserpens</taxon>
    </lineage>
</organism>
<keyword evidence="2" id="KW-1185">Reference proteome</keyword>